<dbReference type="InterPro" id="IPR000182">
    <property type="entry name" value="GNAT_dom"/>
</dbReference>
<sequence>MVVEIIKLSPDDEAGCVDAVAVDSAGWKLDCPEVVQYTPRSFANMLRYGWDLEPPDAYLARDDDGTAVGLLVLQVPEYENTDKTWLDVKVHPDHRGRGIGSALFEYGEQLTRELGRTGTGFGAIDLPKAEAFAARHGLEQKSVEVNRRQDLTGLDWNLVQRMYDESAAAASPYELVKLTGALPDDMLDGMVAVVESINDAPKDDLDLEDDVFTPERLRAYEEAQLKSDRTVYRVIARAKDTGELAGHTVVAVERERPHLGEQHDTAVSRDHRGHRLGALLKSAMLLWLREEEPALTQIDTWNAESNDHMISINEALNYRIVARFLDYQKNL</sequence>
<dbReference type="SUPFAM" id="SSF55729">
    <property type="entry name" value="Acyl-CoA N-acyltransferases (Nat)"/>
    <property type="match status" value="2"/>
</dbReference>
<dbReference type="Proteomes" id="UP001500190">
    <property type="component" value="Unassembled WGS sequence"/>
</dbReference>
<accession>A0ABN2DJY1</accession>
<evidence type="ECO:0000313" key="5">
    <source>
        <dbReference type="Proteomes" id="UP001500190"/>
    </source>
</evidence>
<keyword evidence="1" id="KW-0808">Transferase</keyword>
<protein>
    <submittedName>
        <fullName evidence="4">GNAT family N-acetyltransferase</fullName>
    </submittedName>
</protein>
<reference evidence="4 5" key="1">
    <citation type="journal article" date="2019" name="Int. J. Syst. Evol. Microbiol.">
        <title>The Global Catalogue of Microorganisms (GCM) 10K type strain sequencing project: providing services to taxonomists for standard genome sequencing and annotation.</title>
        <authorList>
            <consortium name="The Broad Institute Genomics Platform"/>
            <consortium name="The Broad Institute Genome Sequencing Center for Infectious Disease"/>
            <person name="Wu L."/>
            <person name="Ma J."/>
        </authorList>
    </citation>
    <scope>NUCLEOTIDE SEQUENCE [LARGE SCALE GENOMIC DNA]</scope>
    <source>
        <strain evidence="4 5">JCM 14304</strain>
    </source>
</reference>
<evidence type="ECO:0000259" key="3">
    <source>
        <dbReference type="PROSITE" id="PS51186"/>
    </source>
</evidence>
<organism evidence="4 5">
    <name type="scientific">Kribbella karoonensis</name>
    <dbReference type="NCBI Taxonomy" id="324851"/>
    <lineage>
        <taxon>Bacteria</taxon>
        <taxon>Bacillati</taxon>
        <taxon>Actinomycetota</taxon>
        <taxon>Actinomycetes</taxon>
        <taxon>Propionibacteriales</taxon>
        <taxon>Kribbellaceae</taxon>
        <taxon>Kribbella</taxon>
    </lineage>
</organism>
<name>A0ABN2DJY1_9ACTN</name>
<evidence type="ECO:0000313" key="4">
    <source>
        <dbReference type="EMBL" id="GAA1578545.1"/>
    </source>
</evidence>
<proteinExistence type="predicted"/>
<dbReference type="Pfam" id="PF00583">
    <property type="entry name" value="Acetyltransf_1"/>
    <property type="match status" value="2"/>
</dbReference>
<dbReference type="InterPro" id="IPR050680">
    <property type="entry name" value="YpeA/RimI_acetyltransf"/>
</dbReference>
<dbReference type="Gene3D" id="3.40.630.30">
    <property type="match status" value="1"/>
</dbReference>
<dbReference type="InterPro" id="IPR016181">
    <property type="entry name" value="Acyl_CoA_acyltransferase"/>
</dbReference>
<dbReference type="CDD" id="cd04301">
    <property type="entry name" value="NAT_SF"/>
    <property type="match status" value="2"/>
</dbReference>
<feature type="domain" description="N-acetyltransferase" evidence="3">
    <location>
        <begin position="192"/>
        <end position="331"/>
    </location>
</feature>
<gene>
    <name evidence="4" type="ORF">GCM10009742_23180</name>
</gene>
<evidence type="ECO:0000256" key="1">
    <source>
        <dbReference type="ARBA" id="ARBA00022679"/>
    </source>
</evidence>
<evidence type="ECO:0000256" key="2">
    <source>
        <dbReference type="ARBA" id="ARBA00023315"/>
    </source>
</evidence>
<dbReference type="EMBL" id="BAAAND010000004">
    <property type="protein sequence ID" value="GAA1578545.1"/>
    <property type="molecule type" value="Genomic_DNA"/>
</dbReference>
<keyword evidence="5" id="KW-1185">Reference proteome</keyword>
<dbReference type="PANTHER" id="PTHR43420">
    <property type="entry name" value="ACETYLTRANSFERASE"/>
    <property type="match status" value="1"/>
</dbReference>
<keyword evidence="2" id="KW-0012">Acyltransferase</keyword>
<feature type="domain" description="N-acetyltransferase" evidence="3">
    <location>
        <begin position="20"/>
        <end position="163"/>
    </location>
</feature>
<dbReference type="PROSITE" id="PS51186">
    <property type="entry name" value="GNAT"/>
    <property type="match status" value="2"/>
</dbReference>
<comment type="caution">
    <text evidence="4">The sequence shown here is derived from an EMBL/GenBank/DDBJ whole genome shotgun (WGS) entry which is preliminary data.</text>
</comment>